<evidence type="ECO:0000313" key="3">
    <source>
        <dbReference type="Proteomes" id="UP000648075"/>
    </source>
</evidence>
<reference evidence="2" key="2">
    <citation type="submission" date="2020-09" db="EMBL/GenBank/DDBJ databases">
        <authorList>
            <person name="Sun Q."/>
            <person name="Kim S."/>
        </authorList>
    </citation>
    <scope>NUCLEOTIDE SEQUENCE</scope>
    <source>
        <strain evidence="2">KCTC 32255</strain>
    </source>
</reference>
<dbReference type="RefSeq" id="WP_189619948.1">
    <property type="nucleotide sequence ID" value="NZ_BMZA01000002.1"/>
</dbReference>
<sequence>MILLTVGTQLPFDRLVRLMDEIAPSLADPVIAQIGRGSYLPRNMTWHRVIEPVEFERYVADARFIVSHAGIGSLLTAERHSKPIILFPRTCYLGEHRNEHQMATVTMISGRPGLAVANDETQLRHAVLNPPASQTPQPSITSREQICNAISAFLDTARRSS</sequence>
<dbReference type="EMBL" id="BMZA01000002">
    <property type="protein sequence ID" value="GGY96521.1"/>
    <property type="molecule type" value="Genomic_DNA"/>
</dbReference>
<dbReference type="GO" id="GO:0016758">
    <property type="term" value="F:hexosyltransferase activity"/>
    <property type="evidence" value="ECO:0007669"/>
    <property type="project" value="InterPro"/>
</dbReference>
<accession>A0A918UEF5</accession>
<comment type="caution">
    <text evidence="2">The sequence shown here is derived from an EMBL/GenBank/DDBJ whole genome shotgun (WGS) entry which is preliminary data.</text>
</comment>
<proteinExistence type="predicted"/>
<organism evidence="2 3">
    <name type="scientific">Novosphingobium colocasiae</name>
    <dbReference type="NCBI Taxonomy" id="1256513"/>
    <lineage>
        <taxon>Bacteria</taxon>
        <taxon>Pseudomonadati</taxon>
        <taxon>Pseudomonadota</taxon>
        <taxon>Alphaproteobacteria</taxon>
        <taxon>Sphingomonadales</taxon>
        <taxon>Sphingomonadaceae</taxon>
        <taxon>Novosphingobium</taxon>
    </lineage>
</organism>
<keyword evidence="3" id="KW-1185">Reference proteome</keyword>
<evidence type="ECO:0000259" key="1">
    <source>
        <dbReference type="Pfam" id="PF04101"/>
    </source>
</evidence>
<dbReference type="Gene3D" id="3.40.50.2000">
    <property type="entry name" value="Glycogen Phosphorylase B"/>
    <property type="match status" value="1"/>
</dbReference>
<gene>
    <name evidence="2" type="ORF">GCM10011614_09180</name>
</gene>
<name>A0A918UEF5_9SPHN</name>
<protein>
    <submittedName>
        <fullName evidence="2">Beta-1,4-galactosyltransferase</fullName>
    </submittedName>
</protein>
<dbReference type="SUPFAM" id="SSF53756">
    <property type="entry name" value="UDP-Glycosyltransferase/glycogen phosphorylase"/>
    <property type="match status" value="1"/>
</dbReference>
<dbReference type="AlphaFoldDB" id="A0A918UEF5"/>
<reference evidence="2" key="1">
    <citation type="journal article" date="2014" name="Int. J. Syst. Evol. Microbiol.">
        <title>Complete genome sequence of Corynebacterium casei LMG S-19264T (=DSM 44701T), isolated from a smear-ripened cheese.</title>
        <authorList>
            <consortium name="US DOE Joint Genome Institute (JGI-PGF)"/>
            <person name="Walter F."/>
            <person name="Albersmeier A."/>
            <person name="Kalinowski J."/>
            <person name="Ruckert C."/>
        </authorList>
    </citation>
    <scope>NUCLEOTIDE SEQUENCE</scope>
    <source>
        <strain evidence="2">KCTC 32255</strain>
    </source>
</reference>
<dbReference type="Pfam" id="PF04101">
    <property type="entry name" value="Glyco_tran_28_C"/>
    <property type="match status" value="1"/>
</dbReference>
<dbReference type="InterPro" id="IPR007235">
    <property type="entry name" value="Glyco_trans_28_C"/>
</dbReference>
<feature type="domain" description="Glycosyl transferase family 28 C-terminal" evidence="1">
    <location>
        <begin position="1"/>
        <end position="105"/>
    </location>
</feature>
<evidence type="ECO:0000313" key="2">
    <source>
        <dbReference type="EMBL" id="GGY96521.1"/>
    </source>
</evidence>
<dbReference type="Proteomes" id="UP000648075">
    <property type="component" value="Unassembled WGS sequence"/>
</dbReference>